<evidence type="ECO:0000256" key="2">
    <source>
        <dbReference type="SAM" id="Phobius"/>
    </source>
</evidence>
<dbReference type="EMBL" id="CP039291">
    <property type="protein sequence ID" value="QCB92767.1"/>
    <property type="molecule type" value="Genomic_DNA"/>
</dbReference>
<name>A0A4P7SGY3_9CELL</name>
<organism evidence="3 4">
    <name type="scientific">Cellulomonas shaoxiangyii</name>
    <dbReference type="NCBI Taxonomy" id="2566013"/>
    <lineage>
        <taxon>Bacteria</taxon>
        <taxon>Bacillati</taxon>
        <taxon>Actinomycetota</taxon>
        <taxon>Actinomycetes</taxon>
        <taxon>Micrococcales</taxon>
        <taxon>Cellulomonadaceae</taxon>
        <taxon>Cellulomonas</taxon>
    </lineage>
</organism>
<keyword evidence="4" id="KW-1185">Reference proteome</keyword>
<keyword evidence="2" id="KW-1133">Transmembrane helix</keyword>
<proteinExistence type="predicted"/>
<keyword evidence="2" id="KW-0812">Transmembrane</keyword>
<feature type="transmembrane region" description="Helical" evidence="2">
    <location>
        <begin position="91"/>
        <end position="115"/>
    </location>
</feature>
<dbReference type="AlphaFoldDB" id="A0A4P7SGY3"/>
<reference evidence="3 4" key="1">
    <citation type="submission" date="2019-04" db="EMBL/GenBank/DDBJ databases">
        <title>Isolation and identification of Cellulomonas shaoxiangyii sp. Nov. isolated from feces of the Tibetan antelopes (Pantholops hodgsonii) in the Qinghai-Tibet plateau of China.</title>
        <authorList>
            <person name="Tian Z."/>
        </authorList>
    </citation>
    <scope>NUCLEOTIDE SEQUENCE [LARGE SCALE GENOMIC DNA]</scope>
    <source>
        <strain evidence="3 4">Z28</strain>
    </source>
</reference>
<evidence type="ECO:0000313" key="4">
    <source>
        <dbReference type="Proteomes" id="UP000296469"/>
    </source>
</evidence>
<dbReference type="Proteomes" id="UP000296469">
    <property type="component" value="Chromosome"/>
</dbReference>
<keyword evidence="2" id="KW-0472">Membrane</keyword>
<dbReference type="KEGG" id="celz:E5225_03550"/>
<accession>A0A4P7SGY3</accession>
<gene>
    <name evidence="3" type="ORF">E5225_03550</name>
</gene>
<feature type="transmembrane region" description="Helical" evidence="2">
    <location>
        <begin position="61"/>
        <end position="79"/>
    </location>
</feature>
<sequence>MSVPTPGPDRPDTPGAAAPGTPPPTDAADDRTEGTPWWSVGAFALAAVTVVAAIGTLVPALAGPNVLGPVAIVLAVVGLRRGEGRIARVALWTSVGTVALQLVVPLLGWLGLALWSANAS</sequence>
<evidence type="ECO:0000313" key="3">
    <source>
        <dbReference type="EMBL" id="QCB92767.1"/>
    </source>
</evidence>
<evidence type="ECO:0000256" key="1">
    <source>
        <dbReference type="SAM" id="MobiDB-lite"/>
    </source>
</evidence>
<feature type="transmembrane region" description="Helical" evidence="2">
    <location>
        <begin position="37"/>
        <end position="55"/>
    </location>
</feature>
<feature type="region of interest" description="Disordered" evidence="1">
    <location>
        <begin position="1"/>
        <end position="34"/>
    </location>
</feature>
<evidence type="ECO:0008006" key="5">
    <source>
        <dbReference type="Google" id="ProtNLM"/>
    </source>
</evidence>
<dbReference type="RefSeq" id="WP_135973958.1">
    <property type="nucleotide sequence ID" value="NZ_CP039291.1"/>
</dbReference>
<protein>
    <recommendedName>
        <fullName evidence="5">DUF4190 domain-containing protein</fullName>
    </recommendedName>
</protein>